<keyword evidence="3" id="KW-1185">Reference proteome</keyword>
<dbReference type="Proteomes" id="UP000838763">
    <property type="component" value="Unassembled WGS sequence"/>
</dbReference>
<dbReference type="GO" id="GO:0016491">
    <property type="term" value="F:oxidoreductase activity"/>
    <property type="evidence" value="ECO:0007669"/>
    <property type="project" value="InterPro"/>
</dbReference>
<dbReference type="InterPro" id="IPR044053">
    <property type="entry name" value="AsaB-like"/>
</dbReference>
<evidence type="ECO:0000313" key="2">
    <source>
        <dbReference type="EMBL" id="CAI4210896.1"/>
    </source>
</evidence>
<organism evidence="2 3">
    <name type="scientific">Parascedosporium putredinis</name>
    <dbReference type="NCBI Taxonomy" id="1442378"/>
    <lineage>
        <taxon>Eukaryota</taxon>
        <taxon>Fungi</taxon>
        <taxon>Dikarya</taxon>
        <taxon>Ascomycota</taxon>
        <taxon>Pezizomycotina</taxon>
        <taxon>Sordariomycetes</taxon>
        <taxon>Hypocreomycetidae</taxon>
        <taxon>Microascales</taxon>
        <taxon>Microascaceae</taxon>
        <taxon>Parascedosporium</taxon>
    </lineage>
</organism>
<protein>
    <recommendedName>
        <fullName evidence="4">Methyltransferase</fullName>
    </recommendedName>
</protein>
<dbReference type="OrthoDB" id="412788at2759"/>
<accession>A0A9P1GVU4</accession>
<reference evidence="2" key="1">
    <citation type="submission" date="2022-11" db="EMBL/GenBank/DDBJ databases">
        <authorList>
            <person name="Scott C."/>
            <person name="Bruce N."/>
        </authorList>
    </citation>
    <scope>NUCLEOTIDE SEQUENCE</scope>
</reference>
<dbReference type="AlphaFoldDB" id="A0A9P1GVU4"/>
<gene>
    <name evidence="2" type="ORF">PPNO1_LOCUS694</name>
</gene>
<proteinExistence type="inferred from homology"/>
<evidence type="ECO:0000256" key="1">
    <source>
        <dbReference type="ARBA" id="ARBA00023604"/>
    </source>
</evidence>
<dbReference type="PANTHER" id="PTHR34598">
    <property type="entry name" value="BLL6449 PROTEIN"/>
    <property type="match status" value="1"/>
</dbReference>
<dbReference type="NCBIfam" id="NF041278">
    <property type="entry name" value="CmcJ_NvfI_EfuI"/>
    <property type="match status" value="1"/>
</dbReference>
<sequence length="231" mass="25971">MAIAKQDVVATMNYYDDPGDGTPPTPVIAGAKTVVNERPVVGHEVNIRDITGDEDKYRLETHGFEFRRHKSAKLDFKNEEELKHGYFEEMERLIKDATGASRVVIFNHRVRRGPADWHRIGENNTAHRGPLHRVHVDQSYDGAAVVLRWNLSMADAEPYLRGDARYQIVNVWRPLEAVEQDPLALAEAGSIAERDLVGAAISPHSAFKLPGQRKEGSRQSIEVRALVLFDT</sequence>
<evidence type="ECO:0000313" key="3">
    <source>
        <dbReference type="Proteomes" id="UP000838763"/>
    </source>
</evidence>
<name>A0A9P1GVU4_9PEZI</name>
<dbReference type="EMBL" id="CALLCH030000001">
    <property type="protein sequence ID" value="CAI4210896.1"/>
    <property type="molecule type" value="Genomic_DNA"/>
</dbReference>
<comment type="similarity">
    <text evidence="1">Belongs to the asaB hydroxylase/desaturase family.</text>
</comment>
<dbReference type="PANTHER" id="PTHR34598:SF3">
    <property type="entry name" value="OXIDOREDUCTASE AN1597"/>
    <property type="match status" value="1"/>
</dbReference>
<comment type="caution">
    <text evidence="2">The sequence shown here is derived from an EMBL/GenBank/DDBJ whole genome shotgun (WGS) entry which is preliminary data.</text>
</comment>
<evidence type="ECO:0008006" key="4">
    <source>
        <dbReference type="Google" id="ProtNLM"/>
    </source>
</evidence>